<evidence type="ECO:0000256" key="6">
    <source>
        <dbReference type="ARBA" id="ARBA00022777"/>
    </source>
</evidence>
<keyword evidence="14" id="KW-1185">Reference proteome</keyword>
<comment type="catalytic activity">
    <reaction evidence="8">
        <text>L-threonyl-[protein] + ATP = O-phospho-L-threonyl-[protein] + ADP + H(+)</text>
        <dbReference type="Rhea" id="RHEA:46608"/>
        <dbReference type="Rhea" id="RHEA-COMP:11060"/>
        <dbReference type="Rhea" id="RHEA-COMP:11605"/>
        <dbReference type="ChEBI" id="CHEBI:15378"/>
        <dbReference type="ChEBI" id="CHEBI:30013"/>
        <dbReference type="ChEBI" id="CHEBI:30616"/>
        <dbReference type="ChEBI" id="CHEBI:61977"/>
        <dbReference type="ChEBI" id="CHEBI:456216"/>
        <dbReference type="EC" id="2.7.11.1"/>
    </reaction>
</comment>
<comment type="catalytic activity">
    <reaction evidence="9">
        <text>L-seryl-[protein] + ATP = O-phospho-L-seryl-[protein] + ADP + H(+)</text>
        <dbReference type="Rhea" id="RHEA:17989"/>
        <dbReference type="Rhea" id="RHEA-COMP:9863"/>
        <dbReference type="Rhea" id="RHEA-COMP:11604"/>
        <dbReference type="ChEBI" id="CHEBI:15378"/>
        <dbReference type="ChEBI" id="CHEBI:29999"/>
        <dbReference type="ChEBI" id="CHEBI:30616"/>
        <dbReference type="ChEBI" id="CHEBI:83421"/>
        <dbReference type="ChEBI" id="CHEBI:456216"/>
        <dbReference type="EC" id="2.7.11.1"/>
    </reaction>
</comment>
<reference evidence="13 14" key="1">
    <citation type="journal article" date="2019" name="Sci. Rep.">
        <title>Comparative genomics of chytrid fungi reveal insights into the obligate biotrophic and pathogenic lifestyle of Synchytrium endobioticum.</title>
        <authorList>
            <person name="van de Vossenberg B.T.L.H."/>
            <person name="Warris S."/>
            <person name="Nguyen H.D.T."/>
            <person name="van Gent-Pelzer M.P.E."/>
            <person name="Joly D.L."/>
            <person name="van de Geest H.C."/>
            <person name="Bonants P.J.M."/>
            <person name="Smith D.S."/>
            <person name="Levesque C.A."/>
            <person name="van der Lee T.A.J."/>
        </authorList>
    </citation>
    <scope>NUCLEOTIDE SEQUENCE [LARGE SCALE GENOMIC DNA]</scope>
    <source>
        <strain evidence="13 14">CBS 675.73</strain>
    </source>
</reference>
<keyword evidence="4" id="KW-0808">Transferase</keyword>
<dbReference type="PANTHER" id="PTHR48012:SF10">
    <property type="entry name" value="FI20177P1"/>
    <property type="match status" value="1"/>
</dbReference>
<feature type="region of interest" description="Disordered" evidence="11">
    <location>
        <begin position="1035"/>
        <end position="1102"/>
    </location>
</feature>
<evidence type="ECO:0000256" key="11">
    <source>
        <dbReference type="SAM" id="MobiDB-lite"/>
    </source>
</evidence>
<dbReference type="EC" id="2.7.11.1" evidence="2"/>
<keyword evidence="6" id="KW-0418">Kinase</keyword>
<dbReference type="GO" id="GO:0004674">
    <property type="term" value="F:protein serine/threonine kinase activity"/>
    <property type="evidence" value="ECO:0007669"/>
    <property type="project" value="UniProtKB-KW"/>
</dbReference>
<evidence type="ECO:0000313" key="14">
    <source>
        <dbReference type="Proteomes" id="UP000320333"/>
    </source>
</evidence>
<dbReference type="InterPro" id="IPR017441">
    <property type="entry name" value="Protein_kinase_ATP_BS"/>
</dbReference>
<keyword evidence="3" id="KW-0723">Serine/threonine-protein kinase</keyword>
<evidence type="ECO:0000256" key="5">
    <source>
        <dbReference type="ARBA" id="ARBA00022741"/>
    </source>
</evidence>
<dbReference type="SMART" id="SM00220">
    <property type="entry name" value="S_TKc"/>
    <property type="match status" value="1"/>
</dbReference>
<dbReference type="InterPro" id="IPR011009">
    <property type="entry name" value="Kinase-like_dom_sf"/>
</dbReference>
<evidence type="ECO:0000256" key="1">
    <source>
        <dbReference type="ARBA" id="ARBA00008874"/>
    </source>
</evidence>
<feature type="region of interest" description="Disordered" evidence="11">
    <location>
        <begin position="857"/>
        <end position="1023"/>
    </location>
</feature>
<evidence type="ECO:0000259" key="12">
    <source>
        <dbReference type="PROSITE" id="PS50011"/>
    </source>
</evidence>
<dbReference type="GO" id="GO:0005524">
    <property type="term" value="F:ATP binding"/>
    <property type="evidence" value="ECO:0007669"/>
    <property type="project" value="UniProtKB-UniRule"/>
</dbReference>
<organism evidence="13 14">
    <name type="scientific">Chytriomyces confervae</name>
    <dbReference type="NCBI Taxonomy" id="246404"/>
    <lineage>
        <taxon>Eukaryota</taxon>
        <taxon>Fungi</taxon>
        <taxon>Fungi incertae sedis</taxon>
        <taxon>Chytridiomycota</taxon>
        <taxon>Chytridiomycota incertae sedis</taxon>
        <taxon>Chytridiomycetes</taxon>
        <taxon>Chytridiales</taxon>
        <taxon>Chytriomycetaceae</taxon>
        <taxon>Chytriomyces</taxon>
    </lineage>
</organism>
<comment type="similarity">
    <text evidence="1">Belongs to the protein kinase superfamily. STE Ser/Thr protein kinase family. STE20 subfamily.</text>
</comment>
<dbReference type="InterPro" id="IPR000719">
    <property type="entry name" value="Prot_kinase_dom"/>
</dbReference>
<evidence type="ECO:0000256" key="4">
    <source>
        <dbReference type="ARBA" id="ARBA00022679"/>
    </source>
</evidence>
<feature type="compositionally biased region" description="Low complexity" evidence="11">
    <location>
        <begin position="1035"/>
        <end position="1051"/>
    </location>
</feature>
<gene>
    <name evidence="13" type="ORF">CcCBS67573_g01046</name>
</gene>
<feature type="domain" description="Protein kinase" evidence="12">
    <location>
        <begin position="26"/>
        <end position="287"/>
    </location>
</feature>
<feature type="compositionally biased region" description="Pro residues" evidence="11">
    <location>
        <begin position="1082"/>
        <end position="1102"/>
    </location>
</feature>
<dbReference type="SUPFAM" id="SSF56112">
    <property type="entry name" value="Protein kinase-like (PK-like)"/>
    <property type="match status" value="1"/>
</dbReference>
<dbReference type="PROSITE" id="PS50011">
    <property type="entry name" value="PROTEIN_KINASE_DOM"/>
    <property type="match status" value="1"/>
</dbReference>
<feature type="region of interest" description="Disordered" evidence="11">
    <location>
        <begin position="826"/>
        <end position="845"/>
    </location>
</feature>
<feature type="compositionally biased region" description="Polar residues" evidence="11">
    <location>
        <begin position="953"/>
        <end position="962"/>
    </location>
</feature>
<evidence type="ECO:0000256" key="9">
    <source>
        <dbReference type="ARBA" id="ARBA00048679"/>
    </source>
</evidence>
<feature type="binding site" evidence="10">
    <location>
        <position position="55"/>
    </location>
    <ligand>
        <name>ATP</name>
        <dbReference type="ChEBI" id="CHEBI:30616"/>
    </ligand>
</feature>
<dbReference type="AlphaFoldDB" id="A0A507FMP9"/>
<dbReference type="Pfam" id="PF00780">
    <property type="entry name" value="CNH"/>
    <property type="match status" value="1"/>
</dbReference>
<proteinExistence type="inferred from homology"/>
<sequence length="1102" mass="122411">MSAAQIASYGKKFPILLRTPSPKGQVELIETVGKGNYGYVYKGRLIGSNEISAVKVVFLKEDELKETLLEMEILKACSHPNVTRYMGLFLKGLDLWICMEFCGGGALDSIYRAIKKPFNEDQIGSIIYDSIVGLEYLHNQVALIHRDIKAGNLLLTEAGELKLADFGVSAKLKSSNGTARTFIGTPYWMAPEVIACDPESATSQTAAYDCKSDIWSIGITAIEIADKNPPLSDIHPMRALHMIPSSNLGLAKPKNWSKQFVDFIASCLVKDPARRPSAREILQHPFMQKAAGLPRQQIMCDLVKKAKIARERKKAGLEPLDDEEDEQEKKQAVPEKVLHETMKVAKQAQLKTQQTLAAVAANVVSPGGSAPPTVPQAITAAPAPNEVFRPSMLGADFPGFIEEGSVSNRVLTPTAMGGIMRDIYGADILDGTFVLLATERGLYFNEVNTPRIEPIPLIRHIRFKQVQVLSDYNVLIALSGKHNHIRQYKLSSIRKLIHYILGMSPALLAKTNMDSSQDGKLQGPEQMSPEIDDEYKNVQEKDVVEDEATLIAKWTSDYIKILATKDSGSFLIQRTESSIFMGVLFTRDVILFEWAKDPYLRFMKLKAFWLPELPKFMNLITDGLSVREVYMAYAMEANLVQVSDSKVIEVEVHREFMKNAQANGGGYRPRWHGFYQIPFSEAKRNELKSMSRPNNTVNRKLLAVTGPGSAGSTSVDRYFLATFHRLTRVVDIASQPMMGSGVGGWKDGVTWMEPPTQLVMRPVDQVIAVGKQTMEVADWRSAQILQVLKVDSSASIKILSDTPGSLIAAIDRGRKGTVVYYMKEKPKQASAGSPASERKNSVESSKIEADIAKLQIAQPQQPQQPPQQQQHQSEQAQSQPSNNKHRVLPDIPGQSQGQQHDGRRAADGPAPTGASLSPAPQSPRISAPHSPRLAPSTGNGRVQGDSLIPPPRQQQYQHSQTAGAHPSQHPQHPQHSQQQQQQQQQPANYGQQPGYAQQQQYQQPPQGQYQMHPQDPRYPQYYAQQQQQYQYYMAQQQQQQLAYQQGQPQPQVVYDPRYAAQPGAQYLDPRYAGQQYQYYAQGPPPQGYQQPGPPPPGGQGPR</sequence>
<feature type="compositionally biased region" description="Low complexity" evidence="11">
    <location>
        <begin position="1071"/>
        <end position="1081"/>
    </location>
</feature>
<dbReference type="STRING" id="246404.A0A507FMP9"/>
<evidence type="ECO:0000256" key="8">
    <source>
        <dbReference type="ARBA" id="ARBA00047899"/>
    </source>
</evidence>
<evidence type="ECO:0000256" key="7">
    <source>
        <dbReference type="ARBA" id="ARBA00022840"/>
    </source>
</evidence>
<feature type="compositionally biased region" description="Low complexity" evidence="11">
    <location>
        <begin position="965"/>
        <end position="1010"/>
    </location>
</feature>
<evidence type="ECO:0000256" key="3">
    <source>
        <dbReference type="ARBA" id="ARBA00022527"/>
    </source>
</evidence>
<dbReference type="InterPro" id="IPR008271">
    <property type="entry name" value="Ser/Thr_kinase_AS"/>
</dbReference>
<dbReference type="PROSITE" id="PS00107">
    <property type="entry name" value="PROTEIN_KINASE_ATP"/>
    <property type="match status" value="1"/>
</dbReference>
<keyword evidence="7 10" id="KW-0067">ATP-binding</keyword>
<evidence type="ECO:0000256" key="2">
    <source>
        <dbReference type="ARBA" id="ARBA00012513"/>
    </source>
</evidence>
<feature type="compositionally biased region" description="Basic and acidic residues" evidence="11">
    <location>
        <begin position="836"/>
        <end position="845"/>
    </location>
</feature>
<dbReference type="Pfam" id="PF00069">
    <property type="entry name" value="Pkinase"/>
    <property type="match status" value="1"/>
</dbReference>
<dbReference type="PROSITE" id="PS00108">
    <property type="entry name" value="PROTEIN_KINASE_ST"/>
    <property type="match status" value="1"/>
</dbReference>
<dbReference type="EMBL" id="QEAP01000016">
    <property type="protein sequence ID" value="TPX77701.1"/>
    <property type="molecule type" value="Genomic_DNA"/>
</dbReference>
<evidence type="ECO:0000256" key="10">
    <source>
        <dbReference type="PROSITE-ProRule" id="PRU10141"/>
    </source>
</evidence>
<comment type="caution">
    <text evidence="13">The sequence shown here is derived from an EMBL/GenBank/DDBJ whole genome shotgun (WGS) entry which is preliminary data.</text>
</comment>
<protein>
    <recommendedName>
        <fullName evidence="2">non-specific serine/threonine protein kinase</fullName>
        <ecNumber evidence="2">2.7.11.1</ecNumber>
    </recommendedName>
</protein>
<dbReference type="Gene3D" id="1.10.510.10">
    <property type="entry name" value="Transferase(Phosphotransferase) domain 1"/>
    <property type="match status" value="1"/>
</dbReference>
<feature type="compositionally biased region" description="Low complexity" evidence="11">
    <location>
        <begin position="858"/>
        <end position="881"/>
    </location>
</feature>
<dbReference type="OrthoDB" id="248923at2759"/>
<dbReference type="PANTHER" id="PTHR48012">
    <property type="entry name" value="STERILE20-LIKE KINASE, ISOFORM B-RELATED"/>
    <property type="match status" value="1"/>
</dbReference>
<dbReference type="Proteomes" id="UP000320333">
    <property type="component" value="Unassembled WGS sequence"/>
</dbReference>
<evidence type="ECO:0000313" key="13">
    <source>
        <dbReference type="EMBL" id="TPX77701.1"/>
    </source>
</evidence>
<accession>A0A507FMP9</accession>
<dbReference type="InterPro" id="IPR050629">
    <property type="entry name" value="STE20/SPS1-PAK"/>
</dbReference>
<name>A0A507FMP9_9FUNG</name>
<dbReference type="GO" id="GO:0005737">
    <property type="term" value="C:cytoplasm"/>
    <property type="evidence" value="ECO:0007669"/>
    <property type="project" value="TreeGrafter"/>
</dbReference>
<keyword evidence="5 10" id="KW-0547">Nucleotide-binding</keyword>
<dbReference type="InterPro" id="IPR001180">
    <property type="entry name" value="CNH_dom"/>
</dbReference>